<name>A0A2A6BUV8_PRIPA</name>
<dbReference type="Proteomes" id="UP000005239">
    <property type="component" value="Unassembled WGS sequence"/>
</dbReference>
<dbReference type="AlphaFoldDB" id="A0A2A6BUV8"/>
<keyword evidence="2" id="KW-1185">Reference proteome</keyword>
<accession>A0A2A6BUV8</accession>
<evidence type="ECO:0000313" key="1">
    <source>
        <dbReference type="EnsemblMetazoa" id="PPA26191.1"/>
    </source>
</evidence>
<dbReference type="EnsemblMetazoa" id="PPA26191.1">
    <property type="protein sequence ID" value="PPA26191.1"/>
    <property type="gene ID" value="WBGene00115745"/>
</dbReference>
<organism evidence="1 2">
    <name type="scientific">Pristionchus pacificus</name>
    <name type="common">Parasitic nematode worm</name>
    <dbReference type="NCBI Taxonomy" id="54126"/>
    <lineage>
        <taxon>Eukaryota</taxon>
        <taxon>Metazoa</taxon>
        <taxon>Ecdysozoa</taxon>
        <taxon>Nematoda</taxon>
        <taxon>Chromadorea</taxon>
        <taxon>Rhabditida</taxon>
        <taxon>Rhabditina</taxon>
        <taxon>Diplogasteromorpha</taxon>
        <taxon>Diplogasteroidea</taxon>
        <taxon>Neodiplogasteridae</taxon>
        <taxon>Pristionchus</taxon>
    </lineage>
</organism>
<evidence type="ECO:0000313" key="2">
    <source>
        <dbReference type="Proteomes" id="UP000005239"/>
    </source>
</evidence>
<reference evidence="2" key="1">
    <citation type="journal article" date="2008" name="Nat. Genet.">
        <title>The Pristionchus pacificus genome provides a unique perspective on nematode lifestyle and parasitism.</title>
        <authorList>
            <person name="Dieterich C."/>
            <person name="Clifton S.W."/>
            <person name="Schuster L.N."/>
            <person name="Chinwalla A."/>
            <person name="Delehaunty K."/>
            <person name="Dinkelacker I."/>
            <person name="Fulton L."/>
            <person name="Fulton R."/>
            <person name="Godfrey J."/>
            <person name="Minx P."/>
            <person name="Mitreva M."/>
            <person name="Roeseler W."/>
            <person name="Tian H."/>
            <person name="Witte H."/>
            <person name="Yang S.P."/>
            <person name="Wilson R.K."/>
            <person name="Sommer R.J."/>
        </authorList>
    </citation>
    <scope>NUCLEOTIDE SEQUENCE [LARGE SCALE GENOMIC DNA]</scope>
    <source>
        <strain evidence="2">PS312</strain>
    </source>
</reference>
<accession>A0A8R1YGH2</accession>
<protein>
    <submittedName>
        <fullName evidence="1">Uncharacterized protein</fullName>
    </submittedName>
</protein>
<proteinExistence type="predicted"/>
<gene>
    <name evidence="1" type="primary">WBGene00115745</name>
</gene>
<reference evidence="1" key="2">
    <citation type="submission" date="2022-06" db="UniProtKB">
        <authorList>
            <consortium name="EnsemblMetazoa"/>
        </authorList>
    </citation>
    <scope>IDENTIFICATION</scope>
    <source>
        <strain evidence="1">PS312</strain>
    </source>
</reference>
<sequence>SAAAAAAAAPLAPPPVIVPLPAPVAAPPALPAAVAALQADIVVLRAQLAPFIGAGVAVTVKLEGKGDATLSKAFTSMKQTTIWRVRKLRAAIHSGLPRLDQAISNAAHHNDVQHYIDAARLAKVEVDELLDLATTFGTKVLNDYRNLPAGVTKVKFTRAYRTDAAIFNPDEWGLRGIIKRSHIEVHDCIGKAANNMLHLHELQEAAERLPL</sequence>